<evidence type="ECO:0000313" key="2">
    <source>
        <dbReference type="Proteomes" id="UP000029590"/>
    </source>
</evidence>
<evidence type="ECO:0008006" key="3">
    <source>
        <dbReference type="Google" id="ProtNLM"/>
    </source>
</evidence>
<protein>
    <recommendedName>
        <fullName evidence="3">Bacteriophage protein</fullName>
    </recommendedName>
</protein>
<comment type="caution">
    <text evidence="1">The sequence shown here is derived from an EMBL/GenBank/DDBJ whole genome shotgun (WGS) entry which is preliminary data.</text>
</comment>
<dbReference type="AlphaFoldDB" id="A0AAW3F1A0"/>
<name>A0AAW3F1A0_BURGA</name>
<dbReference type="KEGG" id="bgo:BM43_6164"/>
<dbReference type="EMBL" id="JPGG01000016">
    <property type="protein sequence ID" value="KGC13650.1"/>
    <property type="molecule type" value="Genomic_DNA"/>
</dbReference>
<organism evidence="1 2">
    <name type="scientific">Burkholderia gladioli</name>
    <name type="common">Pseudomonas marginata</name>
    <name type="synonym">Phytomonas marginata</name>
    <dbReference type="NCBI Taxonomy" id="28095"/>
    <lineage>
        <taxon>Bacteria</taxon>
        <taxon>Pseudomonadati</taxon>
        <taxon>Pseudomonadota</taxon>
        <taxon>Betaproteobacteria</taxon>
        <taxon>Burkholderiales</taxon>
        <taxon>Burkholderiaceae</taxon>
        <taxon>Burkholderia</taxon>
    </lineage>
</organism>
<evidence type="ECO:0000313" key="1">
    <source>
        <dbReference type="EMBL" id="KGC13650.1"/>
    </source>
</evidence>
<sequence length="116" mass="12195">MMIPTQTAQDTLAALARAGFEISLPLSIAPVREERDYRALVAAGLMALNLPADAWADTEMWAVVAAYVNVHGLVSIAELQAARLRLTPFETGAANTVIALAARIATLAVAPGRRAA</sequence>
<proteinExistence type="predicted"/>
<dbReference type="RefSeq" id="WP_230676404.1">
    <property type="nucleotide sequence ID" value="NZ_CADEVY010000001.1"/>
</dbReference>
<dbReference type="Proteomes" id="UP000029590">
    <property type="component" value="Unassembled WGS sequence"/>
</dbReference>
<gene>
    <name evidence="1" type="ORF">DM48_1600</name>
</gene>
<reference evidence="1 2" key="1">
    <citation type="submission" date="2014-04" db="EMBL/GenBank/DDBJ databases">
        <authorList>
            <person name="Bishop-Lilly K.A."/>
            <person name="Broomall S.M."/>
            <person name="Chain P.S."/>
            <person name="Chertkov O."/>
            <person name="Coyne S.R."/>
            <person name="Daligault H.E."/>
            <person name="Davenport K.W."/>
            <person name="Erkkila T."/>
            <person name="Frey K.G."/>
            <person name="Gibbons H.S."/>
            <person name="Gu W."/>
            <person name="Jaissle J."/>
            <person name="Johnson S.L."/>
            <person name="Koroleva G.I."/>
            <person name="Ladner J.T."/>
            <person name="Lo C.-C."/>
            <person name="Minogue T.D."/>
            <person name="Munk C."/>
            <person name="Palacios G.F."/>
            <person name="Redden C.L."/>
            <person name="Rosenzweig C.N."/>
            <person name="Scholz M.B."/>
            <person name="Teshima H."/>
            <person name="Xu Y."/>
        </authorList>
    </citation>
    <scope>NUCLEOTIDE SEQUENCE [LARGE SCALE GENOMIC DNA]</scope>
    <source>
        <strain evidence="2">gladioli</strain>
    </source>
</reference>
<accession>A0AAW3F1A0</accession>